<proteinExistence type="predicted"/>
<name>A0A5C5YDH1_9BACT</name>
<gene>
    <name evidence="1" type="primary">lptD</name>
    <name evidence="1" type="ORF">CA85_14400</name>
</gene>
<comment type="caution">
    <text evidence="1">The sequence shown here is derived from an EMBL/GenBank/DDBJ whole genome shotgun (WGS) entry which is preliminary data.</text>
</comment>
<protein>
    <submittedName>
        <fullName evidence="1">LPS-assembly protein LptD</fullName>
    </submittedName>
</protein>
<reference evidence="1 2" key="1">
    <citation type="submission" date="2019-02" db="EMBL/GenBank/DDBJ databases">
        <title>Deep-cultivation of Planctomycetes and their phenomic and genomic characterization uncovers novel biology.</title>
        <authorList>
            <person name="Wiegand S."/>
            <person name="Jogler M."/>
            <person name="Boedeker C."/>
            <person name="Pinto D."/>
            <person name="Vollmers J."/>
            <person name="Rivas-Marin E."/>
            <person name="Kohn T."/>
            <person name="Peeters S.H."/>
            <person name="Heuer A."/>
            <person name="Rast P."/>
            <person name="Oberbeckmann S."/>
            <person name="Bunk B."/>
            <person name="Jeske O."/>
            <person name="Meyerdierks A."/>
            <person name="Storesund J.E."/>
            <person name="Kallscheuer N."/>
            <person name="Luecker S."/>
            <person name="Lage O.M."/>
            <person name="Pohl T."/>
            <person name="Merkel B.J."/>
            <person name="Hornburger P."/>
            <person name="Mueller R.-W."/>
            <person name="Bruemmer F."/>
            <person name="Labrenz M."/>
            <person name="Spormann A.M."/>
            <person name="Op Den Camp H."/>
            <person name="Overmann J."/>
            <person name="Amann R."/>
            <person name="Jetten M.S.M."/>
            <person name="Mascher T."/>
            <person name="Medema M.H."/>
            <person name="Devos D.P."/>
            <person name="Kaster A.-K."/>
            <person name="Ovreas L."/>
            <person name="Rohde M."/>
            <person name="Galperin M.Y."/>
            <person name="Jogler C."/>
        </authorList>
    </citation>
    <scope>NUCLEOTIDE SEQUENCE [LARGE SCALE GENOMIC DNA]</scope>
    <source>
        <strain evidence="1 2">CA85</strain>
    </source>
</reference>
<accession>A0A5C5YDH1</accession>
<keyword evidence="2" id="KW-1185">Reference proteome</keyword>
<dbReference type="InterPro" id="IPR050218">
    <property type="entry name" value="LptD"/>
</dbReference>
<dbReference type="AlphaFoldDB" id="A0A5C5YDH1"/>
<evidence type="ECO:0000313" key="1">
    <source>
        <dbReference type="EMBL" id="TWT72979.1"/>
    </source>
</evidence>
<dbReference type="PANTHER" id="PTHR30189">
    <property type="entry name" value="LPS-ASSEMBLY PROTEIN"/>
    <property type="match status" value="1"/>
</dbReference>
<dbReference type="Proteomes" id="UP000318053">
    <property type="component" value="Unassembled WGS sequence"/>
</dbReference>
<dbReference type="GO" id="GO:0009279">
    <property type="term" value="C:cell outer membrane"/>
    <property type="evidence" value="ECO:0007669"/>
    <property type="project" value="TreeGrafter"/>
</dbReference>
<sequence>MWIVRAIKCISTTIVLQSRLLAAVVHHTVLPPRPKQKNYFAWTRFVAAPWATTVAMGLLMLFSPAAGAEEPGRETLRPVPAVAIPQGAALSVHGQTVYRWQREPSSASATPIATAATPIATGTASQLPQDCTLLRGDCVLEYQGKRFEAESILMVVDGHGDAIQVRLLMDRVGLGSGQTTREPIVASLRLSAPPQIRAQQYRGQTEVPADWWAKCGVAPTNAASTGPASHIAPVQYSEPIPAGGPTPAAESVLPGDPHAFVQPLPAPAPEPDMQMMPPSGLTWDESGITSDPALRSPSQLNGPVRSYASPTPAGPTELNPVVPLPEPPIMTDSGGTTGGWAYSIGGGSKSIELLSRGTSHPTDFQTIDRTESNETIVVATGGITVLVRDVMAQTPTGLRVPIGTVSLSANRIVAWTPPLGDIITGAAGVSDAEGELYLEGDIVVRQGDQIIYADAMYYNAAREVGVILDAEVIATIPQTQGTARVKAEVMRQVARGNFVANNAAVTSSRLGVPRYWLQSNELSLTQRPVSRVDPDTNQVISDTEPYVSSSGNFVYLGGVPVLYWPRFSTPLRKPTSYLNGASIKSDQIFGRQVMLEWDTFQLLGMNTPDGVESSLLTDYLSERGPALGSHTDYTLPGLFGVAGPVVGTYDSYIIKDHGLDNIGNGRNNLVPEEDVRGAAVLFHRHDLANGWEYTAELGFISDRNFLEQYFENRWDQRANRTTGMRLRKYHGSQLFDANFNVQVNDFFEETERLPELNHYALGGSLLGDRLTWSMHNQVGYQRLNPADAPLDPATAAVTATLPGEVSSEGIVARTRQEISMPIDAGPVKIAPFAIGEASQYGQDINGDDLTRLWGGGGIRANLPLSRIDPTVQSSLLNVRGLAHKVNLTAEYFYADSNTDYDELPYYDPLDDHTQQQFRRSFIYTTYGGMLPDRFDPRSYALRQGIQGNVTSPSDTIADDLQQFKLGMNHRFQTKRGLPGRERIVDLFRFDMQTILMPEADRDNYGELVGPTIFDAQYNLGDRVALLGDGYIDFFDDGLRSLSGGVRTSRPGLGDLYVGLLSLEGPISSTVLQAKIDHRLNEKWIVSAGTVYDFGSTGSNTQSFGLTRIGESFLFQIGANVDAGRDNTSFGFTFEPRFLPSSRLGLLGGQMIPPPGVEGLE</sequence>
<evidence type="ECO:0000313" key="2">
    <source>
        <dbReference type="Proteomes" id="UP000318053"/>
    </source>
</evidence>
<organism evidence="1 2">
    <name type="scientific">Allorhodopirellula solitaria</name>
    <dbReference type="NCBI Taxonomy" id="2527987"/>
    <lineage>
        <taxon>Bacteria</taxon>
        <taxon>Pseudomonadati</taxon>
        <taxon>Planctomycetota</taxon>
        <taxon>Planctomycetia</taxon>
        <taxon>Pirellulales</taxon>
        <taxon>Pirellulaceae</taxon>
        <taxon>Allorhodopirellula</taxon>
    </lineage>
</organism>
<dbReference type="EMBL" id="SJPK01000003">
    <property type="protein sequence ID" value="TWT72979.1"/>
    <property type="molecule type" value="Genomic_DNA"/>
</dbReference>
<dbReference type="PANTHER" id="PTHR30189:SF1">
    <property type="entry name" value="LPS-ASSEMBLY PROTEIN LPTD"/>
    <property type="match status" value="1"/>
</dbReference>
<dbReference type="GO" id="GO:1990351">
    <property type="term" value="C:transporter complex"/>
    <property type="evidence" value="ECO:0007669"/>
    <property type="project" value="TreeGrafter"/>
</dbReference>